<evidence type="ECO:0000313" key="2">
    <source>
        <dbReference type="EMBL" id="MXO61728.1"/>
    </source>
</evidence>
<gene>
    <name evidence="2" type="ORF">GRI48_01765</name>
</gene>
<dbReference type="AlphaFoldDB" id="A0A844YF89"/>
<dbReference type="Gene3D" id="1.25.40.10">
    <property type="entry name" value="Tetratricopeptide repeat domain"/>
    <property type="match status" value="2"/>
</dbReference>
<name>A0A844YF89_9SPHN</name>
<dbReference type="SUPFAM" id="SSF48452">
    <property type="entry name" value="TPR-like"/>
    <property type="match status" value="1"/>
</dbReference>
<keyword evidence="1" id="KW-0732">Signal</keyword>
<feature type="chain" id="PRO_5032629548" description="Tetratricopeptide repeat protein" evidence="1">
    <location>
        <begin position="35"/>
        <end position="432"/>
    </location>
</feature>
<keyword evidence="3" id="KW-1185">Reference proteome</keyword>
<proteinExistence type="predicted"/>
<dbReference type="EMBL" id="WTYN01000001">
    <property type="protein sequence ID" value="MXO61728.1"/>
    <property type="molecule type" value="Genomic_DNA"/>
</dbReference>
<protein>
    <recommendedName>
        <fullName evidence="4">Tetratricopeptide repeat protein</fullName>
    </recommendedName>
</protein>
<comment type="caution">
    <text evidence="2">The sequence shown here is derived from an EMBL/GenBank/DDBJ whole genome shotgun (WGS) entry which is preliminary data.</text>
</comment>
<dbReference type="Proteomes" id="UP000445582">
    <property type="component" value="Unassembled WGS sequence"/>
</dbReference>
<accession>A0A844YF89</accession>
<evidence type="ECO:0000313" key="3">
    <source>
        <dbReference type="Proteomes" id="UP000445582"/>
    </source>
</evidence>
<dbReference type="RefSeq" id="WP_160670531.1">
    <property type="nucleotide sequence ID" value="NZ_WTYN01000001.1"/>
</dbReference>
<reference evidence="2 3" key="1">
    <citation type="submission" date="2019-12" db="EMBL/GenBank/DDBJ databases">
        <title>Genomic-based taxomic classification of the family Erythrobacteraceae.</title>
        <authorList>
            <person name="Xu L."/>
        </authorList>
    </citation>
    <scope>NUCLEOTIDE SEQUENCE [LARGE SCALE GENOMIC DNA]</scope>
    <source>
        <strain evidence="2 3">MCCC 1A09965</strain>
    </source>
</reference>
<sequence>MIFDPRNLVARKSRGSSHLALALAMATGALVATAGFAEPAYAQKKKKEEAPKSNYSKEFIAAYSPVSEMTKVTPPDVAALKAALPTVLAAVQTPDDRLAAGSLVLQVGQFGQDTALQYQGLELMIASGKAAADKAPLYNFFAGQLAYNAKDYAKARNYIQTAYDLGYRENDPQLLIAQTYFNDDQYAEGLKYLSAIIDAKQAAGEPVDEAWIKAGLANAYNNKLNAQAQDYARRYVSMYPSQTSWADAVAIVLNTNNYEYPEILDLMRLARRADGLRDAQLYKEYLEAADPRRLPGEVVSLIDEGYTKGKLDRSDTLISDWYKIAKEREKVDLAELPSYGADARKPNATVKTVVAAGDAYLNYGKAAEAEEFYSKAAGMPGANTPLVLTRLGIAQLDQGKYAEAQATFNKVQGARQAIANLYSVYATQKSGG</sequence>
<dbReference type="OrthoDB" id="7325958at2"/>
<evidence type="ECO:0008006" key="4">
    <source>
        <dbReference type="Google" id="ProtNLM"/>
    </source>
</evidence>
<dbReference type="InterPro" id="IPR011990">
    <property type="entry name" value="TPR-like_helical_dom_sf"/>
</dbReference>
<evidence type="ECO:0000256" key="1">
    <source>
        <dbReference type="SAM" id="SignalP"/>
    </source>
</evidence>
<feature type="signal peptide" evidence="1">
    <location>
        <begin position="1"/>
        <end position="34"/>
    </location>
</feature>
<organism evidence="2 3">
    <name type="scientific">Qipengyuania oceanensis</name>
    <dbReference type="NCBI Taxonomy" id="1463597"/>
    <lineage>
        <taxon>Bacteria</taxon>
        <taxon>Pseudomonadati</taxon>
        <taxon>Pseudomonadota</taxon>
        <taxon>Alphaproteobacteria</taxon>
        <taxon>Sphingomonadales</taxon>
        <taxon>Erythrobacteraceae</taxon>
        <taxon>Qipengyuania</taxon>
    </lineage>
</organism>